<dbReference type="PANTHER" id="PTHR11003:SF268">
    <property type="entry name" value="TWO-PORE POTASSIUM CHANNEL 4-RELATED"/>
    <property type="match status" value="1"/>
</dbReference>
<dbReference type="GO" id="GO:0015271">
    <property type="term" value="F:outward rectifier potassium channel activity"/>
    <property type="evidence" value="ECO:0007669"/>
    <property type="project" value="TreeGrafter"/>
</dbReference>
<name>A0AAD7Q1K4_QUISA</name>
<dbReference type="GO" id="GO:0022841">
    <property type="term" value="F:potassium ion leak channel activity"/>
    <property type="evidence" value="ECO:0007669"/>
    <property type="project" value="TreeGrafter"/>
</dbReference>
<dbReference type="PRINTS" id="PR01333">
    <property type="entry name" value="2POREKCHANEL"/>
</dbReference>
<evidence type="ECO:0000259" key="10">
    <source>
        <dbReference type="Pfam" id="PF07885"/>
    </source>
</evidence>
<comment type="subcellular location">
    <subcellularLocation>
        <location evidence="1">Membrane</location>
        <topology evidence="1">Multi-pass membrane protein</topology>
    </subcellularLocation>
</comment>
<feature type="transmembrane region" description="Helical" evidence="9">
    <location>
        <begin position="35"/>
        <end position="55"/>
    </location>
</feature>
<evidence type="ECO:0000256" key="5">
    <source>
        <dbReference type="ARBA" id="ARBA00022989"/>
    </source>
</evidence>
<dbReference type="Pfam" id="PF07885">
    <property type="entry name" value="Ion_trans_2"/>
    <property type="match status" value="2"/>
</dbReference>
<evidence type="ECO:0000256" key="7">
    <source>
        <dbReference type="ARBA" id="ARBA00023136"/>
    </source>
</evidence>
<dbReference type="SUPFAM" id="SSF81324">
    <property type="entry name" value="Voltage-gated potassium channels"/>
    <property type="match status" value="2"/>
</dbReference>
<sequence length="208" mass="22825">MACDESSAAPSVPALSENGSVITSMQPIPSTNNNSGVILMTLSYLIMGGIIYFVFSNQFSGTKTKYAVVDALYYITMTLSTVGYGDIVPTTTTTKVLVCIFILVGFAFFKAMIDCVSRYVKDLQKKTWFPLNYEVDMKKGTTKVALALGVLIFFFGTGVLVLHFLENSGWIDSTYSSLISMTTIGYGDVAFKTIQGRLLATIWLLFQH</sequence>
<evidence type="ECO:0000256" key="8">
    <source>
        <dbReference type="ARBA" id="ARBA00023303"/>
    </source>
</evidence>
<dbReference type="AlphaFoldDB" id="A0AAD7Q1K4"/>
<dbReference type="Gene3D" id="1.10.287.70">
    <property type="match status" value="2"/>
</dbReference>
<gene>
    <name evidence="11" type="ORF">O6P43_010920</name>
</gene>
<dbReference type="KEGG" id="qsa:O6P43_010920"/>
<evidence type="ECO:0000313" key="11">
    <source>
        <dbReference type="EMBL" id="KAJ7973139.1"/>
    </source>
</evidence>
<evidence type="ECO:0000256" key="2">
    <source>
        <dbReference type="ARBA" id="ARBA00010159"/>
    </source>
</evidence>
<keyword evidence="6" id="KW-0406">Ion transport</keyword>
<keyword evidence="12" id="KW-1185">Reference proteome</keyword>
<feature type="domain" description="Potassium channel" evidence="10">
    <location>
        <begin position="150"/>
        <end position="206"/>
    </location>
</feature>
<keyword evidence="5 9" id="KW-1133">Transmembrane helix</keyword>
<evidence type="ECO:0000256" key="3">
    <source>
        <dbReference type="ARBA" id="ARBA00022448"/>
    </source>
</evidence>
<keyword evidence="4 9" id="KW-0812">Transmembrane</keyword>
<dbReference type="GO" id="GO:0030322">
    <property type="term" value="P:stabilization of membrane potential"/>
    <property type="evidence" value="ECO:0007669"/>
    <property type="project" value="TreeGrafter"/>
</dbReference>
<feature type="transmembrane region" description="Helical" evidence="9">
    <location>
        <begin position="93"/>
        <end position="113"/>
    </location>
</feature>
<protein>
    <submittedName>
        <fullName evidence="11">Two-pore potassium channel like</fullName>
    </submittedName>
</protein>
<feature type="transmembrane region" description="Helical" evidence="9">
    <location>
        <begin position="144"/>
        <end position="165"/>
    </location>
</feature>
<evidence type="ECO:0000256" key="9">
    <source>
        <dbReference type="SAM" id="Phobius"/>
    </source>
</evidence>
<dbReference type="GO" id="GO:0005886">
    <property type="term" value="C:plasma membrane"/>
    <property type="evidence" value="ECO:0007669"/>
    <property type="project" value="TreeGrafter"/>
</dbReference>
<evidence type="ECO:0000256" key="1">
    <source>
        <dbReference type="ARBA" id="ARBA00004141"/>
    </source>
</evidence>
<proteinExistence type="inferred from homology"/>
<dbReference type="Proteomes" id="UP001163823">
    <property type="component" value="Chromosome 4"/>
</dbReference>
<comment type="similarity">
    <text evidence="2">Belongs to the two pore domain potassium channel (TC 1.A.1.7) family.</text>
</comment>
<accession>A0AAD7Q1K4</accession>
<evidence type="ECO:0000256" key="4">
    <source>
        <dbReference type="ARBA" id="ARBA00022692"/>
    </source>
</evidence>
<organism evidence="11 12">
    <name type="scientific">Quillaja saponaria</name>
    <name type="common">Soap bark tree</name>
    <dbReference type="NCBI Taxonomy" id="32244"/>
    <lineage>
        <taxon>Eukaryota</taxon>
        <taxon>Viridiplantae</taxon>
        <taxon>Streptophyta</taxon>
        <taxon>Embryophyta</taxon>
        <taxon>Tracheophyta</taxon>
        <taxon>Spermatophyta</taxon>
        <taxon>Magnoliopsida</taxon>
        <taxon>eudicotyledons</taxon>
        <taxon>Gunneridae</taxon>
        <taxon>Pentapetalae</taxon>
        <taxon>rosids</taxon>
        <taxon>fabids</taxon>
        <taxon>Fabales</taxon>
        <taxon>Quillajaceae</taxon>
        <taxon>Quillaja</taxon>
    </lineage>
</organism>
<comment type="caution">
    <text evidence="11">The sequence shown here is derived from an EMBL/GenBank/DDBJ whole genome shotgun (WGS) entry which is preliminary data.</text>
</comment>
<reference evidence="11" key="1">
    <citation type="journal article" date="2023" name="Science">
        <title>Elucidation of the pathway for biosynthesis of saponin adjuvants from the soapbark tree.</title>
        <authorList>
            <person name="Reed J."/>
            <person name="Orme A."/>
            <person name="El-Demerdash A."/>
            <person name="Owen C."/>
            <person name="Martin L.B.B."/>
            <person name="Misra R.C."/>
            <person name="Kikuchi S."/>
            <person name="Rejzek M."/>
            <person name="Martin A.C."/>
            <person name="Harkess A."/>
            <person name="Leebens-Mack J."/>
            <person name="Louveau T."/>
            <person name="Stephenson M.J."/>
            <person name="Osbourn A."/>
        </authorList>
    </citation>
    <scope>NUCLEOTIDE SEQUENCE</scope>
    <source>
        <strain evidence="11">S10</strain>
    </source>
</reference>
<keyword evidence="7 9" id="KW-0472">Membrane</keyword>
<evidence type="ECO:0000256" key="6">
    <source>
        <dbReference type="ARBA" id="ARBA00023065"/>
    </source>
</evidence>
<evidence type="ECO:0000313" key="12">
    <source>
        <dbReference type="Proteomes" id="UP001163823"/>
    </source>
</evidence>
<dbReference type="InterPro" id="IPR013099">
    <property type="entry name" value="K_chnl_dom"/>
</dbReference>
<keyword evidence="3" id="KW-0813">Transport</keyword>
<feature type="domain" description="Potassium channel" evidence="10">
    <location>
        <begin position="40"/>
        <end position="120"/>
    </location>
</feature>
<dbReference type="InterPro" id="IPR003280">
    <property type="entry name" value="2pore_dom_K_chnl"/>
</dbReference>
<dbReference type="EMBL" id="JARAOO010000004">
    <property type="protein sequence ID" value="KAJ7973139.1"/>
    <property type="molecule type" value="Genomic_DNA"/>
</dbReference>
<keyword evidence="8 11" id="KW-0407">Ion channel</keyword>
<dbReference type="PANTHER" id="PTHR11003">
    <property type="entry name" value="POTASSIUM CHANNEL, SUBFAMILY K"/>
    <property type="match status" value="1"/>
</dbReference>
<dbReference type="GO" id="GO:0009705">
    <property type="term" value="C:plant-type vacuole membrane"/>
    <property type="evidence" value="ECO:0007669"/>
    <property type="project" value="TreeGrafter"/>
</dbReference>